<accession>A0A6C0HZ59</accession>
<dbReference type="EMBL" id="MN740043">
    <property type="protein sequence ID" value="QHT85650.1"/>
    <property type="molecule type" value="Genomic_DNA"/>
</dbReference>
<sequence length="51" mass="6284">MNFMKFVVTLMYIRLFRKVNEKLANTINNTKKLREDKDRLLKETMRTTLYI</sequence>
<proteinExistence type="predicted"/>
<name>A0A6C0HZ59_9ZZZZ</name>
<reference evidence="1" key="1">
    <citation type="journal article" date="2020" name="Nature">
        <title>Giant virus diversity and host interactions through global metagenomics.</title>
        <authorList>
            <person name="Schulz F."/>
            <person name="Roux S."/>
            <person name="Paez-Espino D."/>
            <person name="Jungbluth S."/>
            <person name="Walsh D.A."/>
            <person name="Denef V.J."/>
            <person name="McMahon K.D."/>
            <person name="Konstantinidis K.T."/>
            <person name="Eloe-Fadrosh E.A."/>
            <person name="Kyrpides N.C."/>
            <person name="Woyke T."/>
        </authorList>
    </citation>
    <scope>NUCLEOTIDE SEQUENCE</scope>
    <source>
        <strain evidence="1">GVMAG-M-3300023184-182</strain>
    </source>
</reference>
<dbReference type="AlphaFoldDB" id="A0A6C0HZ59"/>
<organism evidence="1">
    <name type="scientific">viral metagenome</name>
    <dbReference type="NCBI Taxonomy" id="1070528"/>
    <lineage>
        <taxon>unclassified sequences</taxon>
        <taxon>metagenomes</taxon>
        <taxon>organismal metagenomes</taxon>
    </lineage>
</organism>
<protein>
    <submittedName>
        <fullName evidence="1">Uncharacterized protein</fullName>
    </submittedName>
</protein>
<evidence type="ECO:0000313" key="1">
    <source>
        <dbReference type="EMBL" id="QHT85650.1"/>
    </source>
</evidence>